<dbReference type="EMBL" id="AP018005">
    <property type="protein sequence ID" value="BBB14989.1"/>
    <property type="molecule type" value="Genomic_DNA"/>
</dbReference>
<gene>
    <name evidence="1" type="ORF">RVIR1_04810</name>
</gene>
<sequence>MLKTSLYTNKELRLSSLIIALIFVCFWPKKAFAFQPGLSLSYGTGKPDHLEGYRIALQDFWPFVGFPKSALNLTGYWDLSLARWTNNPPLANQPQHISIAAISPVIRLQTQKFYFLYAQPYLELGIGASLLSNNHFGHRDLGGQFAFQDLLGIGLRWKATHAWSLSYHYVHYSNAHLLPPNQGIDVKHLFSLGYEFN</sequence>
<dbReference type="AlphaFoldDB" id="A0A2Z5UTZ5"/>
<dbReference type="InterPro" id="IPR018550">
    <property type="entry name" value="Lipid-A_deacylase-rel"/>
</dbReference>
<evidence type="ECO:0000313" key="1">
    <source>
        <dbReference type="EMBL" id="BBB14989.1"/>
    </source>
</evidence>
<keyword evidence="2" id="KW-1185">Reference proteome</keyword>
<evidence type="ECO:0000313" key="2">
    <source>
        <dbReference type="Proteomes" id="UP000282483"/>
    </source>
</evidence>
<accession>A0A2Z5UTZ5</accession>
<dbReference type="RefSeq" id="WP_172593964.1">
    <property type="nucleotide sequence ID" value="NZ_AP018005.1"/>
</dbReference>
<dbReference type="InterPro" id="IPR011250">
    <property type="entry name" value="OMP/PagP_B-barrel"/>
</dbReference>
<dbReference type="SUPFAM" id="SSF56925">
    <property type="entry name" value="OMPA-like"/>
    <property type="match status" value="1"/>
</dbReference>
<protein>
    <submittedName>
        <fullName evidence="1">Lipid A deacylase</fullName>
    </submittedName>
</protein>
<reference evidence="1 2" key="1">
    <citation type="submission" date="2017-03" db="EMBL/GenBank/DDBJ databases">
        <title>The genome sequence of Candidatus Rickettsiella viridis.</title>
        <authorList>
            <person name="Nikoh N."/>
            <person name="Tsuchida T."/>
            <person name="Yamaguchi K."/>
            <person name="Maeda T."/>
            <person name="Shigenobu S."/>
            <person name="Fukatsu T."/>
        </authorList>
    </citation>
    <scope>NUCLEOTIDE SEQUENCE [LARGE SCALE GENOMIC DNA]</scope>
    <source>
        <strain evidence="1 2">Ap-RA04</strain>
    </source>
</reference>
<proteinExistence type="predicted"/>
<dbReference type="Pfam" id="PF09411">
    <property type="entry name" value="PagL"/>
    <property type="match status" value="1"/>
</dbReference>
<dbReference type="Gene3D" id="2.40.160.20">
    <property type="match status" value="1"/>
</dbReference>
<name>A0A2Z5UTZ5_9COXI</name>
<dbReference type="Proteomes" id="UP000282483">
    <property type="component" value="Chromosome"/>
</dbReference>
<dbReference type="KEGG" id="rvi:RVIR1_04810"/>
<organism evidence="1 2">
    <name type="scientific">Candidatus Rickettsiella viridis</name>
    <dbReference type="NCBI Taxonomy" id="676208"/>
    <lineage>
        <taxon>Bacteria</taxon>
        <taxon>Pseudomonadati</taxon>
        <taxon>Pseudomonadota</taxon>
        <taxon>Gammaproteobacteria</taxon>
        <taxon>Legionellales</taxon>
        <taxon>Coxiellaceae</taxon>
        <taxon>Rickettsiella</taxon>
    </lineage>
</organism>